<dbReference type="EMBL" id="BART01000964">
    <property type="protein sequence ID" value="GAG59609.1"/>
    <property type="molecule type" value="Genomic_DNA"/>
</dbReference>
<evidence type="ECO:0000259" key="1">
    <source>
        <dbReference type="Pfam" id="PF13610"/>
    </source>
</evidence>
<gene>
    <name evidence="2" type="ORF">S01H4_03807</name>
</gene>
<feature type="domain" description="DDE" evidence="1">
    <location>
        <begin position="13"/>
        <end position="78"/>
    </location>
</feature>
<sequence>MGLIFVIIKSQGGGWKWLWNLIDHKTKFLIASHATENRAIEDARKLFARGKRIAKKRPAFIVTDGLPTYQDACRKEFYTPKAEKTNHVSLANVGVGQQRIGTGDIGRL</sequence>
<dbReference type="Pfam" id="PF13610">
    <property type="entry name" value="DDE_Tnp_IS240"/>
    <property type="match status" value="1"/>
</dbReference>
<organism evidence="2">
    <name type="scientific">marine sediment metagenome</name>
    <dbReference type="NCBI Taxonomy" id="412755"/>
    <lineage>
        <taxon>unclassified sequences</taxon>
        <taxon>metagenomes</taxon>
        <taxon>ecological metagenomes</taxon>
    </lineage>
</organism>
<dbReference type="InterPro" id="IPR032874">
    <property type="entry name" value="DDE_dom"/>
</dbReference>
<proteinExistence type="predicted"/>
<accession>X0YSX1</accession>
<evidence type="ECO:0000313" key="2">
    <source>
        <dbReference type="EMBL" id="GAG59609.1"/>
    </source>
</evidence>
<reference evidence="2" key="1">
    <citation type="journal article" date="2014" name="Front. Microbiol.">
        <title>High frequency of phylogenetically diverse reductive dehalogenase-homologous genes in deep subseafloor sedimentary metagenomes.</title>
        <authorList>
            <person name="Kawai M."/>
            <person name="Futagami T."/>
            <person name="Toyoda A."/>
            <person name="Takaki Y."/>
            <person name="Nishi S."/>
            <person name="Hori S."/>
            <person name="Arai W."/>
            <person name="Tsubouchi T."/>
            <person name="Morono Y."/>
            <person name="Uchiyama I."/>
            <person name="Ito T."/>
            <person name="Fujiyama A."/>
            <person name="Inagaki F."/>
            <person name="Takami H."/>
        </authorList>
    </citation>
    <scope>NUCLEOTIDE SEQUENCE</scope>
    <source>
        <strain evidence="2">Expedition CK06-06</strain>
    </source>
</reference>
<dbReference type="AlphaFoldDB" id="X0YSX1"/>
<protein>
    <recommendedName>
        <fullName evidence="1">DDE domain-containing protein</fullName>
    </recommendedName>
</protein>
<name>X0YSX1_9ZZZZ</name>
<comment type="caution">
    <text evidence="2">The sequence shown here is derived from an EMBL/GenBank/DDBJ whole genome shotgun (WGS) entry which is preliminary data.</text>
</comment>